<evidence type="ECO:0000256" key="2">
    <source>
        <dbReference type="SAM" id="Phobius"/>
    </source>
</evidence>
<keyword evidence="4" id="KW-1185">Reference proteome</keyword>
<feature type="transmembrane region" description="Helical" evidence="2">
    <location>
        <begin position="21"/>
        <end position="42"/>
    </location>
</feature>
<feature type="transmembrane region" description="Helical" evidence="2">
    <location>
        <begin position="88"/>
        <end position="104"/>
    </location>
</feature>
<feature type="transmembrane region" description="Helical" evidence="2">
    <location>
        <begin position="237"/>
        <end position="256"/>
    </location>
</feature>
<dbReference type="InterPro" id="IPR039672">
    <property type="entry name" value="MFS_2"/>
</dbReference>
<feature type="transmembrane region" description="Helical" evidence="2">
    <location>
        <begin position="276"/>
        <end position="294"/>
    </location>
</feature>
<accession>A0ABP3NV67</accession>
<proteinExistence type="inferred from homology"/>
<dbReference type="CDD" id="cd17332">
    <property type="entry name" value="MFS_MelB_like"/>
    <property type="match status" value="1"/>
</dbReference>
<feature type="transmembrane region" description="Helical" evidence="2">
    <location>
        <begin position="116"/>
        <end position="139"/>
    </location>
</feature>
<feature type="transmembrane region" description="Helical" evidence="2">
    <location>
        <begin position="48"/>
        <end position="67"/>
    </location>
</feature>
<feature type="transmembrane region" description="Helical" evidence="2">
    <location>
        <begin position="301"/>
        <end position="319"/>
    </location>
</feature>
<dbReference type="EMBL" id="BAAAEO010000003">
    <property type="protein sequence ID" value="GAA0554216.1"/>
    <property type="molecule type" value="Genomic_DNA"/>
</dbReference>
<feature type="transmembrane region" description="Helical" evidence="2">
    <location>
        <begin position="379"/>
        <end position="399"/>
    </location>
</feature>
<evidence type="ECO:0000256" key="1">
    <source>
        <dbReference type="ARBA" id="ARBA00009617"/>
    </source>
</evidence>
<evidence type="ECO:0000313" key="3">
    <source>
        <dbReference type="EMBL" id="GAA0554216.1"/>
    </source>
</evidence>
<name>A0ABP3NV67_9GAMM</name>
<feature type="transmembrane region" description="Helical" evidence="2">
    <location>
        <begin position="151"/>
        <end position="173"/>
    </location>
</feature>
<dbReference type="NCBIfam" id="TIGR00792">
    <property type="entry name" value="gph"/>
    <property type="match status" value="1"/>
</dbReference>
<sequence>MNKHNTAATGSISFREKVAYGVGDIGFNFYWANISAFLLIFYTDVFGISAAAAGTMMLVTKIVDAFTDPMMGAIADRTKSRFGKFRPYILWLALPMAAAGVLTYSTPDISEGGKLIWAYATYTLMMLIYTAINIPYSALSGVMTADSQQRTTLISFRFIGGFTGGILVTYLTPKLVPWLGQGDDVLGWQLTMAIFGIAAALMFLATFWFTRERIKPINQIPESAWRDIADLKDNKPWLVLFALALIIMICITMRAGSGVYYFKYFVQRPELVGEFLSSYMFALALGAACTPLMTRFIDKKRLMILLMSLTGVLSISLYFVPAQQVGLIFAINLAIGFVLGPKSPLAFSMYADTADYNEWRTGRRATAMTFSAATFSQKLGGAIASAAIGWLLALLGYVANEQQSAASQDGIVLLISVIPGVIALLSAFVMRFYSLNNQQLAKIQYELAERKAAAAKL</sequence>
<feature type="transmembrane region" description="Helical" evidence="2">
    <location>
        <begin position="325"/>
        <end position="341"/>
    </location>
</feature>
<dbReference type="InterPro" id="IPR036259">
    <property type="entry name" value="MFS_trans_sf"/>
</dbReference>
<comment type="similarity">
    <text evidence="1">Belongs to the sodium:galactoside symporter (TC 2.A.2) family.</text>
</comment>
<dbReference type="Proteomes" id="UP001501169">
    <property type="component" value="Unassembled WGS sequence"/>
</dbReference>
<organism evidence="3 4">
    <name type="scientific">Rheinheimera aquimaris</name>
    <dbReference type="NCBI Taxonomy" id="412437"/>
    <lineage>
        <taxon>Bacteria</taxon>
        <taxon>Pseudomonadati</taxon>
        <taxon>Pseudomonadota</taxon>
        <taxon>Gammaproteobacteria</taxon>
        <taxon>Chromatiales</taxon>
        <taxon>Chromatiaceae</taxon>
        <taxon>Rheinheimera</taxon>
    </lineage>
</organism>
<dbReference type="Pfam" id="PF13347">
    <property type="entry name" value="MFS_2"/>
    <property type="match status" value="1"/>
</dbReference>
<dbReference type="Gene3D" id="1.20.1250.20">
    <property type="entry name" value="MFS general substrate transporter like domains"/>
    <property type="match status" value="2"/>
</dbReference>
<gene>
    <name evidence="3" type="ORF">GCM10009098_22550</name>
</gene>
<evidence type="ECO:0000313" key="4">
    <source>
        <dbReference type="Proteomes" id="UP001501169"/>
    </source>
</evidence>
<dbReference type="SUPFAM" id="SSF103473">
    <property type="entry name" value="MFS general substrate transporter"/>
    <property type="match status" value="1"/>
</dbReference>
<comment type="caution">
    <text evidence="3">The sequence shown here is derived from an EMBL/GenBank/DDBJ whole genome shotgun (WGS) entry which is preliminary data.</text>
</comment>
<dbReference type="PANTHER" id="PTHR11328:SF24">
    <property type="entry name" value="MAJOR FACILITATOR SUPERFAMILY (MFS) PROFILE DOMAIN-CONTAINING PROTEIN"/>
    <property type="match status" value="1"/>
</dbReference>
<feature type="transmembrane region" description="Helical" evidence="2">
    <location>
        <begin position="411"/>
        <end position="433"/>
    </location>
</feature>
<feature type="transmembrane region" description="Helical" evidence="2">
    <location>
        <begin position="185"/>
        <end position="209"/>
    </location>
</feature>
<reference evidence="4" key="1">
    <citation type="journal article" date="2019" name="Int. J. Syst. Evol. Microbiol.">
        <title>The Global Catalogue of Microorganisms (GCM) 10K type strain sequencing project: providing services to taxonomists for standard genome sequencing and annotation.</title>
        <authorList>
            <consortium name="The Broad Institute Genomics Platform"/>
            <consortium name="The Broad Institute Genome Sequencing Center for Infectious Disease"/>
            <person name="Wu L."/>
            <person name="Ma J."/>
        </authorList>
    </citation>
    <scope>NUCLEOTIDE SEQUENCE [LARGE SCALE GENOMIC DNA]</scope>
    <source>
        <strain evidence="4">JCM 14331</strain>
    </source>
</reference>
<dbReference type="InterPro" id="IPR001927">
    <property type="entry name" value="Na/Gal_symport"/>
</dbReference>
<dbReference type="PANTHER" id="PTHR11328">
    <property type="entry name" value="MAJOR FACILITATOR SUPERFAMILY DOMAIN-CONTAINING PROTEIN"/>
    <property type="match status" value="1"/>
</dbReference>
<keyword evidence="2" id="KW-1133">Transmembrane helix</keyword>
<keyword evidence="2" id="KW-0472">Membrane</keyword>
<protein>
    <submittedName>
        <fullName evidence="3">MFS transporter</fullName>
    </submittedName>
</protein>
<dbReference type="RefSeq" id="WP_226766999.1">
    <property type="nucleotide sequence ID" value="NZ_BAAAEO010000003.1"/>
</dbReference>
<keyword evidence="2" id="KW-0812">Transmembrane</keyword>